<dbReference type="PANTHER" id="PTHR33973:SF4">
    <property type="entry name" value="OS07G0153300 PROTEIN"/>
    <property type="match status" value="1"/>
</dbReference>
<accession>A0A1I1P3R3</accession>
<protein>
    <recommendedName>
        <fullName evidence="3">DUF1365 domain-containing protein</fullName>
    </recommendedName>
</protein>
<dbReference type="Proteomes" id="UP000198611">
    <property type="component" value="Unassembled WGS sequence"/>
</dbReference>
<dbReference type="InterPro" id="IPR010775">
    <property type="entry name" value="DUF1365"/>
</dbReference>
<reference evidence="1 2" key="1">
    <citation type="submission" date="2016-10" db="EMBL/GenBank/DDBJ databases">
        <authorList>
            <person name="de Groot N.N."/>
        </authorList>
    </citation>
    <scope>NUCLEOTIDE SEQUENCE [LARGE SCALE GENOMIC DNA]</scope>
    <source>
        <strain evidence="1 2">HL3</strain>
    </source>
</reference>
<dbReference type="OrthoDB" id="9778801at2"/>
<dbReference type="PANTHER" id="PTHR33973">
    <property type="entry name" value="OS07G0153300 PROTEIN"/>
    <property type="match status" value="1"/>
</dbReference>
<evidence type="ECO:0008006" key="3">
    <source>
        <dbReference type="Google" id="ProtNLM"/>
    </source>
</evidence>
<dbReference type="RefSeq" id="WP_093427230.1">
    <property type="nucleotide sequence ID" value="NZ_FOMJ01000001.1"/>
</dbReference>
<proteinExistence type="predicted"/>
<gene>
    <name evidence="1" type="ORF">SAMN05660831_00586</name>
</gene>
<dbReference type="STRING" id="1123397.SAMN05660831_00586"/>
<evidence type="ECO:0000313" key="2">
    <source>
        <dbReference type="Proteomes" id="UP000198611"/>
    </source>
</evidence>
<name>A0A1I1P3R3_9GAMM</name>
<dbReference type="Pfam" id="PF07103">
    <property type="entry name" value="DUF1365"/>
    <property type="match status" value="1"/>
</dbReference>
<evidence type="ECO:0000313" key="1">
    <source>
        <dbReference type="EMBL" id="SFD04594.1"/>
    </source>
</evidence>
<organism evidence="1 2">
    <name type="scientific">Thiohalospira halophila DSM 15071</name>
    <dbReference type="NCBI Taxonomy" id="1123397"/>
    <lineage>
        <taxon>Bacteria</taxon>
        <taxon>Pseudomonadati</taxon>
        <taxon>Pseudomonadota</taxon>
        <taxon>Gammaproteobacteria</taxon>
        <taxon>Thiohalospirales</taxon>
        <taxon>Thiohalospiraceae</taxon>
        <taxon>Thiohalospira</taxon>
    </lineage>
</organism>
<dbReference type="EMBL" id="FOMJ01000001">
    <property type="protein sequence ID" value="SFD04594.1"/>
    <property type="molecule type" value="Genomic_DNA"/>
</dbReference>
<sequence length="254" mass="29243">MTDADRILHSQVMHRRTGAVRYRFVYRIFSLLVDVDRLNELDRRLRLFGHNRFRLLSLYDRDFGPGDGSPLRPWLEGHLAEHGIDLEGGPVRLLAMPRVLGYQFNPLSVWYAYHRDGTLRAVLGEVHNTFGDRHGYLLHDEGRPLPDPVRQSKVKVFHVSPFIGMDCEYHFRLTHPGDEVAVVIRQTEGGEHRLTATQTGTTAPLTDRTLAAAALRLPLVTLKVITLIHWWALRIWWSGGRFHRRPAPPEKEVT</sequence>
<dbReference type="AlphaFoldDB" id="A0A1I1P3R3"/>
<keyword evidence="2" id="KW-1185">Reference proteome</keyword>